<dbReference type="InterPro" id="IPR003439">
    <property type="entry name" value="ABC_transporter-like_ATP-bd"/>
</dbReference>
<evidence type="ECO:0000256" key="2">
    <source>
        <dbReference type="ARBA" id="ARBA00022741"/>
    </source>
</evidence>
<dbReference type="GO" id="GO:0005524">
    <property type="term" value="F:ATP binding"/>
    <property type="evidence" value="ECO:0007669"/>
    <property type="project" value="UniProtKB-KW"/>
</dbReference>
<dbReference type="Gene3D" id="3.40.50.300">
    <property type="entry name" value="P-loop containing nucleotide triphosphate hydrolases"/>
    <property type="match status" value="1"/>
</dbReference>
<evidence type="ECO:0000313" key="5">
    <source>
        <dbReference type="EMBL" id="MBU3803713.1"/>
    </source>
</evidence>
<dbReference type="GO" id="GO:0016887">
    <property type="term" value="F:ATP hydrolysis activity"/>
    <property type="evidence" value="ECO:0007669"/>
    <property type="project" value="InterPro"/>
</dbReference>
<protein>
    <submittedName>
        <fullName evidence="5">ABC transporter ATP-binding protein</fullName>
    </submittedName>
</protein>
<evidence type="ECO:0000256" key="3">
    <source>
        <dbReference type="ARBA" id="ARBA00022840"/>
    </source>
</evidence>
<evidence type="ECO:0000256" key="1">
    <source>
        <dbReference type="ARBA" id="ARBA00022448"/>
    </source>
</evidence>
<name>A0A9E2KBQ5_9FIRM</name>
<dbReference type="SUPFAM" id="SSF52540">
    <property type="entry name" value="P-loop containing nucleoside triphosphate hydrolases"/>
    <property type="match status" value="1"/>
</dbReference>
<keyword evidence="2" id="KW-0547">Nucleotide-binding</keyword>
<feature type="domain" description="ABC transporter" evidence="4">
    <location>
        <begin position="6"/>
        <end position="231"/>
    </location>
</feature>
<reference evidence="5" key="2">
    <citation type="submission" date="2021-04" db="EMBL/GenBank/DDBJ databases">
        <authorList>
            <person name="Gilroy R."/>
        </authorList>
    </citation>
    <scope>NUCLEOTIDE SEQUENCE</scope>
    <source>
        <strain evidence="5">B5-657</strain>
    </source>
</reference>
<organism evidence="5 6">
    <name type="scientific">Candidatus Cellulosilyticum pullistercoris</name>
    <dbReference type="NCBI Taxonomy" id="2838521"/>
    <lineage>
        <taxon>Bacteria</taxon>
        <taxon>Bacillati</taxon>
        <taxon>Bacillota</taxon>
        <taxon>Clostridia</taxon>
        <taxon>Lachnospirales</taxon>
        <taxon>Cellulosilyticaceae</taxon>
        <taxon>Cellulosilyticum</taxon>
    </lineage>
</organism>
<gene>
    <name evidence="5" type="ORF">H9872_02990</name>
</gene>
<keyword evidence="1" id="KW-0813">Transport</keyword>
<accession>A0A9E2KBQ5</accession>
<dbReference type="InterPro" id="IPR051782">
    <property type="entry name" value="ABC_Transporter_VariousFunc"/>
</dbReference>
<dbReference type="PANTHER" id="PTHR42939:SF1">
    <property type="entry name" value="ABC TRANSPORTER ATP-BINDING PROTEIN ALBC-RELATED"/>
    <property type="match status" value="1"/>
</dbReference>
<dbReference type="SMART" id="SM00382">
    <property type="entry name" value="AAA"/>
    <property type="match status" value="1"/>
</dbReference>
<dbReference type="PANTHER" id="PTHR42939">
    <property type="entry name" value="ABC TRANSPORTER ATP-BINDING PROTEIN ALBC-RELATED"/>
    <property type="match status" value="1"/>
</dbReference>
<dbReference type="Proteomes" id="UP000824229">
    <property type="component" value="Unassembled WGS sequence"/>
</dbReference>
<reference evidence="5" key="1">
    <citation type="journal article" date="2021" name="PeerJ">
        <title>Extensive microbial diversity within the chicken gut microbiome revealed by metagenomics and culture.</title>
        <authorList>
            <person name="Gilroy R."/>
            <person name="Ravi A."/>
            <person name="Getino M."/>
            <person name="Pursley I."/>
            <person name="Horton D.L."/>
            <person name="Alikhan N.F."/>
            <person name="Baker D."/>
            <person name="Gharbi K."/>
            <person name="Hall N."/>
            <person name="Watson M."/>
            <person name="Adriaenssens E.M."/>
            <person name="Foster-Nyarko E."/>
            <person name="Jarju S."/>
            <person name="Secka A."/>
            <person name="Antonio M."/>
            <person name="Oren A."/>
            <person name="Chaudhuri R.R."/>
            <person name="La Ragione R."/>
            <person name="Hildebrand F."/>
            <person name="Pallen M.J."/>
        </authorList>
    </citation>
    <scope>NUCLEOTIDE SEQUENCE</scope>
    <source>
        <strain evidence="5">B5-657</strain>
    </source>
</reference>
<comment type="caution">
    <text evidence="5">The sequence shown here is derived from an EMBL/GenBank/DDBJ whole genome shotgun (WGS) entry which is preliminary data.</text>
</comment>
<dbReference type="EMBL" id="JAHLFQ010000058">
    <property type="protein sequence ID" value="MBU3803713.1"/>
    <property type="molecule type" value="Genomic_DNA"/>
</dbReference>
<dbReference type="CDD" id="cd03230">
    <property type="entry name" value="ABC_DR_subfamily_A"/>
    <property type="match status" value="1"/>
</dbReference>
<dbReference type="AlphaFoldDB" id="A0A9E2KBQ5"/>
<evidence type="ECO:0000259" key="4">
    <source>
        <dbReference type="PROSITE" id="PS50893"/>
    </source>
</evidence>
<sequence>MNELAVKIKNLNYAFQDSVILQGIDLEIEPNKIYGLIGKNGAGKTTLINLIANQLIAKQGMIQILGQDPRKEPSTLENLCVVREGEFYAPHMRVKDIFKLYQILYKDYDEALEKRLVDFFKLPIHKAYQKYSRGMKSMVFIIIGICSRAPITIFDEPTLGLDAVSREDFYKILLEDYLKYPRTMIISTHLIDEVEQLIERVILIDDGKVVLNKDVQELKEQAFYIKGSKEKLEKLEALCNKFPKKCYGKTSVYVYFGNISKADREVIKSEQIEVAPMSLQQIFLEHIKRKEFRDE</sequence>
<dbReference type="InterPro" id="IPR003593">
    <property type="entry name" value="AAA+_ATPase"/>
</dbReference>
<dbReference type="Pfam" id="PF00005">
    <property type="entry name" value="ABC_tran"/>
    <property type="match status" value="1"/>
</dbReference>
<proteinExistence type="predicted"/>
<dbReference type="InterPro" id="IPR027417">
    <property type="entry name" value="P-loop_NTPase"/>
</dbReference>
<evidence type="ECO:0000313" key="6">
    <source>
        <dbReference type="Proteomes" id="UP000824229"/>
    </source>
</evidence>
<dbReference type="PROSITE" id="PS50893">
    <property type="entry name" value="ABC_TRANSPORTER_2"/>
    <property type="match status" value="1"/>
</dbReference>
<keyword evidence="3 5" id="KW-0067">ATP-binding</keyword>